<reference evidence="6 7" key="1">
    <citation type="submission" date="2019-07" db="EMBL/GenBank/DDBJ databases">
        <title>Microlunatus dokdonensis sp. nov. isolated from the rhizospheric soil of the wild plant Elymus tsukushiensis.</title>
        <authorList>
            <person name="Ghim S.-Y."/>
            <person name="Hwang Y.-J."/>
            <person name="Son J.-S."/>
            <person name="Shin J.-H."/>
        </authorList>
    </citation>
    <scope>NUCLEOTIDE SEQUENCE [LARGE SCALE GENOMIC DNA]</scope>
    <source>
        <strain evidence="6 7">KUDC0627</strain>
    </source>
</reference>
<evidence type="ECO:0000256" key="3">
    <source>
        <dbReference type="SAM" id="MobiDB-lite"/>
    </source>
</evidence>
<dbReference type="Gene3D" id="2.60.40.420">
    <property type="entry name" value="Cupredoxins - blue copper proteins"/>
    <property type="match status" value="3"/>
</dbReference>
<dbReference type="PANTHER" id="PTHR11709">
    <property type="entry name" value="MULTI-COPPER OXIDASE"/>
    <property type="match status" value="1"/>
</dbReference>
<dbReference type="InterPro" id="IPR011706">
    <property type="entry name" value="Cu-oxidase_C"/>
</dbReference>
<feature type="compositionally biased region" description="Basic and acidic residues" evidence="3">
    <location>
        <begin position="63"/>
        <end position="72"/>
    </location>
</feature>
<dbReference type="GO" id="GO:0016491">
    <property type="term" value="F:oxidoreductase activity"/>
    <property type="evidence" value="ECO:0007669"/>
    <property type="project" value="UniProtKB-KW"/>
</dbReference>
<dbReference type="Pfam" id="PF07732">
    <property type="entry name" value="Cu-oxidase_3"/>
    <property type="match status" value="1"/>
</dbReference>
<accession>A0A516PUP1</accession>
<organism evidence="6 7">
    <name type="scientific">Microlunatus elymi</name>
    <dbReference type="NCBI Taxonomy" id="2596828"/>
    <lineage>
        <taxon>Bacteria</taxon>
        <taxon>Bacillati</taxon>
        <taxon>Actinomycetota</taxon>
        <taxon>Actinomycetes</taxon>
        <taxon>Propionibacteriales</taxon>
        <taxon>Propionibacteriaceae</taxon>
        <taxon>Microlunatus</taxon>
    </lineage>
</organism>
<dbReference type="GO" id="GO:0005507">
    <property type="term" value="F:copper ion binding"/>
    <property type="evidence" value="ECO:0007669"/>
    <property type="project" value="InterPro"/>
</dbReference>
<keyword evidence="2" id="KW-0560">Oxidoreductase</keyword>
<proteinExistence type="predicted"/>
<evidence type="ECO:0000259" key="5">
    <source>
        <dbReference type="Pfam" id="PF07732"/>
    </source>
</evidence>
<dbReference type="InterPro" id="IPR008972">
    <property type="entry name" value="Cupredoxin"/>
</dbReference>
<evidence type="ECO:0000313" key="6">
    <source>
        <dbReference type="EMBL" id="QDP94908.1"/>
    </source>
</evidence>
<evidence type="ECO:0000313" key="7">
    <source>
        <dbReference type="Proteomes" id="UP000319263"/>
    </source>
</evidence>
<dbReference type="KEGG" id="mik:FOE78_02340"/>
<evidence type="ECO:0000259" key="4">
    <source>
        <dbReference type="Pfam" id="PF07731"/>
    </source>
</evidence>
<gene>
    <name evidence="6" type="ORF">FOE78_02340</name>
</gene>
<keyword evidence="7" id="KW-1185">Reference proteome</keyword>
<feature type="domain" description="Plastocyanin-like" evidence="4">
    <location>
        <begin position="374"/>
        <end position="475"/>
    </location>
</feature>
<protein>
    <submittedName>
        <fullName evidence="6">Multicopper oxidase family protein</fullName>
    </submittedName>
</protein>
<dbReference type="OrthoDB" id="345021at2"/>
<dbReference type="Pfam" id="PF07731">
    <property type="entry name" value="Cu-oxidase_2"/>
    <property type="match status" value="1"/>
</dbReference>
<evidence type="ECO:0000256" key="2">
    <source>
        <dbReference type="ARBA" id="ARBA00023002"/>
    </source>
</evidence>
<dbReference type="EMBL" id="CP041692">
    <property type="protein sequence ID" value="QDP94908.1"/>
    <property type="molecule type" value="Genomic_DNA"/>
</dbReference>
<name>A0A516PUP1_9ACTN</name>
<dbReference type="SUPFAM" id="SSF49503">
    <property type="entry name" value="Cupredoxins"/>
    <property type="match status" value="2"/>
</dbReference>
<dbReference type="RefSeq" id="WP_143984893.1">
    <property type="nucleotide sequence ID" value="NZ_CP041692.1"/>
</dbReference>
<evidence type="ECO:0000256" key="1">
    <source>
        <dbReference type="ARBA" id="ARBA00022723"/>
    </source>
</evidence>
<dbReference type="InterPro" id="IPR002355">
    <property type="entry name" value="Cu_oxidase_Cu_BS"/>
</dbReference>
<dbReference type="PROSITE" id="PS00080">
    <property type="entry name" value="MULTICOPPER_OXIDASE2"/>
    <property type="match status" value="1"/>
</dbReference>
<keyword evidence="1" id="KW-0479">Metal-binding</keyword>
<dbReference type="CDD" id="cd04202">
    <property type="entry name" value="CuRO_D2_2dMcoN_like"/>
    <property type="match status" value="1"/>
</dbReference>
<dbReference type="InterPro" id="IPR011707">
    <property type="entry name" value="Cu-oxidase-like_N"/>
</dbReference>
<dbReference type="AlphaFoldDB" id="A0A516PUP1"/>
<dbReference type="Proteomes" id="UP000319263">
    <property type="component" value="Chromosome"/>
</dbReference>
<feature type="region of interest" description="Disordered" evidence="3">
    <location>
        <begin position="43"/>
        <end position="79"/>
    </location>
</feature>
<feature type="domain" description="Plastocyanin-like" evidence="5">
    <location>
        <begin position="113"/>
        <end position="213"/>
    </location>
</feature>
<dbReference type="InterPro" id="IPR045087">
    <property type="entry name" value="Cu-oxidase_fam"/>
</dbReference>
<sequence>MRVRAVLALLGTGILLAVIGWFWAGSFAPDDLSAADMGDVDGGGGTVRAERDRSGSTGMTGGGDHHDHHGGNGRDAGGHNAGGVVSVDRLVARSGPADRHFVLRAQQAGPHRYLINGRTPGPVLRVRQGDLVEVKLINESVPNGVTLHWHGVDVPNAADGVAGVTQDAVKIGQEYVYRFVADRAGTFWYHSHQLSHEQVLGGLLGALVVEPRRSTAESDAVALIHLYQGKRTVNGSAARLKINIRDGQRLRVINTDNGPVTLQVAGAGYRVLATDGSDVVGPTEVRDREVTVTAGGRVDLGLDAIPATVEISGVGWVDVNGGAPTTAGTQPELDLLRYGRHVPVDLQTATPDRTFRYDLGRRPGFVRGKPGLWWTINGKMWPKVPMFMVSEGDVVRMTITNHSGDVHPMHLHGHRVLILSRNGEPSTGSPWWLDSINVRDGDTYVIAFRADNPGIWMDHCHNLPHAAQGLIAHLMYQGVTTPYRLNDTNEPE</sequence>